<feature type="compositionally biased region" description="Basic and acidic residues" evidence="2">
    <location>
        <begin position="94"/>
        <end position="104"/>
    </location>
</feature>
<feature type="region of interest" description="Disordered" evidence="2">
    <location>
        <begin position="51"/>
        <end position="119"/>
    </location>
</feature>
<reference evidence="3 4" key="1">
    <citation type="submission" date="2019-04" db="EMBL/GenBank/DDBJ databases">
        <title>The sequence and de novo assembly of Takifugu bimaculatus genome using PacBio and Hi-C technologies.</title>
        <authorList>
            <person name="Xu P."/>
            <person name="Liu B."/>
            <person name="Zhou Z."/>
        </authorList>
    </citation>
    <scope>NUCLEOTIDE SEQUENCE [LARGE SCALE GENOMIC DNA]</scope>
    <source>
        <strain evidence="3">TB-2018</strain>
        <tissue evidence="3">Muscle</tissue>
    </source>
</reference>
<dbReference type="GO" id="GO:0005912">
    <property type="term" value="C:adherens junction"/>
    <property type="evidence" value="ECO:0007669"/>
    <property type="project" value="TreeGrafter"/>
</dbReference>
<protein>
    <submittedName>
        <fullName evidence="3">Uncharacterized protein</fullName>
    </submittedName>
</protein>
<dbReference type="AlphaFoldDB" id="A0A4Z2BC75"/>
<dbReference type="InterPro" id="IPR011989">
    <property type="entry name" value="ARM-like"/>
</dbReference>
<feature type="compositionally biased region" description="Polar residues" evidence="2">
    <location>
        <begin position="55"/>
        <end position="67"/>
    </location>
</feature>
<name>A0A4Z2BC75_9TELE</name>
<evidence type="ECO:0000256" key="1">
    <source>
        <dbReference type="ARBA" id="ARBA00022737"/>
    </source>
</evidence>
<dbReference type="PANTHER" id="PTHR10372">
    <property type="entry name" value="PLAKOPHILLIN-RELATED"/>
    <property type="match status" value="1"/>
</dbReference>
<evidence type="ECO:0000313" key="4">
    <source>
        <dbReference type="Proteomes" id="UP000516260"/>
    </source>
</evidence>
<dbReference type="Gene3D" id="1.25.10.10">
    <property type="entry name" value="Leucine-rich Repeat Variant"/>
    <property type="match status" value="1"/>
</dbReference>
<dbReference type="GO" id="GO:0098609">
    <property type="term" value="P:cell-cell adhesion"/>
    <property type="evidence" value="ECO:0007669"/>
    <property type="project" value="InterPro"/>
</dbReference>
<dbReference type="GO" id="GO:0005737">
    <property type="term" value="C:cytoplasm"/>
    <property type="evidence" value="ECO:0007669"/>
    <property type="project" value="TreeGrafter"/>
</dbReference>
<dbReference type="PANTHER" id="PTHR10372:SF5">
    <property type="entry name" value="SPLICING REGULATOR ARVCF"/>
    <property type="match status" value="1"/>
</dbReference>
<organism evidence="3 4">
    <name type="scientific">Takifugu bimaculatus</name>
    <dbReference type="NCBI Taxonomy" id="433685"/>
    <lineage>
        <taxon>Eukaryota</taxon>
        <taxon>Metazoa</taxon>
        <taxon>Chordata</taxon>
        <taxon>Craniata</taxon>
        <taxon>Vertebrata</taxon>
        <taxon>Euteleostomi</taxon>
        <taxon>Actinopterygii</taxon>
        <taxon>Neopterygii</taxon>
        <taxon>Teleostei</taxon>
        <taxon>Neoteleostei</taxon>
        <taxon>Acanthomorphata</taxon>
        <taxon>Eupercaria</taxon>
        <taxon>Tetraodontiformes</taxon>
        <taxon>Tetradontoidea</taxon>
        <taxon>Tetraodontidae</taxon>
        <taxon>Takifugu</taxon>
    </lineage>
</organism>
<dbReference type="InterPro" id="IPR028435">
    <property type="entry name" value="Plakophilin/d_Catenin"/>
</dbReference>
<proteinExistence type="predicted"/>
<evidence type="ECO:0000256" key="2">
    <source>
        <dbReference type="SAM" id="MobiDB-lite"/>
    </source>
</evidence>
<gene>
    <name evidence="3" type="ORF">fugu_004268</name>
</gene>
<accession>A0A4Z2BC75</accession>
<dbReference type="EMBL" id="SWLE01000017">
    <property type="protein sequence ID" value="TNM90034.1"/>
    <property type="molecule type" value="Genomic_DNA"/>
</dbReference>
<keyword evidence="4" id="KW-1185">Reference proteome</keyword>
<keyword evidence="1" id="KW-0677">Repeat</keyword>
<evidence type="ECO:0000313" key="3">
    <source>
        <dbReference type="EMBL" id="TNM90034.1"/>
    </source>
</evidence>
<dbReference type="Proteomes" id="UP000516260">
    <property type="component" value="Chromosome 4"/>
</dbReference>
<dbReference type="GO" id="GO:0005634">
    <property type="term" value="C:nucleus"/>
    <property type="evidence" value="ECO:0007669"/>
    <property type="project" value="TreeGrafter"/>
</dbReference>
<sequence length="119" mass="13600">MPARSFRPRPSRSWFAINRTSQSSRETKAASHVLQTVWSYKELRNTLTKDGWNKSHFQPTVTATPKTAKNGKSAYDDTTLPLMEKNQDGYSTIDQREKDCRYKTSDGSADLTEREPLKA</sequence>
<comment type="caution">
    <text evidence="3">The sequence shown here is derived from an EMBL/GenBank/DDBJ whole genome shotgun (WGS) entry which is preliminary data.</text>
</comment>
<dbReference type="GO" id="GO:0005886">
    <property type="term" value="C:plasma membrane"/>
    <property type="evidence" value="ECO:0007669"/>
    <property type="project" value="TreeGrafter"/>
</dbReference>